<sequence>MYFPIGWPVIYNSYQQTGLYDSLKAIRFNRSRSLFITLSETCIYLWKNQPRLLLSTWQRNEKSINEEGVNKSIYWNPDSSVIAVVTTQCFIILFDLFEISKEYAYYLEPVNAKCSVEQLQKNGILKLELSYKATVLLKGQITSASPRSDELFITTDEGCIYRLSWYGNLITELAIQISDLMFCVDLETPTIGSPLAKSKDLFVTKIECSPILGGFGIILSDGRGGFLTSSTVESKTEDIVGIFAKDLTNAVSLAINIKYQIIVFGQSNGQATAYCFDDLTGGLVVSHSYVLSKKDYPDKGASAGSIVEMRWTPDGSALATIWSKHGVAVWSVFGALLMCVQHAEQGDIFCHALNLADMDWGTEGYELLLIPEHCNNKNDQFMAGDIMELKFVKSAVSVNPCMSNRQHLILQGKDSVYLNLGDAMLQSNESSIFDSNCSTSRTMHFGNKHWQTFQLPQSYLASNAPIRYVVVDGRAKYIAVAGTHGYAHFSLGRRKWKLFGNETQEHNITCRGGMAWWNNFLVVGCFNFYDSVDEIRIHNQSSNLDLVHCVRYTVTSPIFLINMYNNTLLVYCSDCTVKFYELSTTNSDNNVTGVSATKVSETSLIEYVVHPITVTSLGLTCLKNEQQSIDMQENSHESPSLIANVAGRLLMLQKEKPDLERSPKKIYYLPPLCLASCVENFWYMVNPKSSKQHLAETLWLGCGSQGMQAWLPLFPTCGPLVFLSKRIMLRFDLQLYPLAVLFEDAVILGIGCENLGVFNEELMSPIQAGSSLLPYFSLEKTTQVYLPQILKHLLRRNLGVHALDIARSCTGLPYFAHVLELMLHEVLEKEATASNPIPDPLLPRVVAFIQEFPEFLETVCHCARKTEVALWPHLFSVVGNPINLFKSCYSIGKLEIAASYLLILQSLESPMVSKQNATLLLEAALEHNKLELAKDLVRFLRIIGKEENESPPRTPLAHPGMQYKTSFHQNHSFSLSNYDDSMNAPVIMQLQRQASRTSIPQHTQAVRTSSVGGKERSGSTKEKPNFLKINKREEKHLNKSFSMDSCEHFYIELILSRFARSLLSTYALLDLGRFSTKLQFDLVPWLTKERSRAACIDKFTVAFSALHEQFSWPFPETPSLDKYLRCQDNTLNQVDGSANEITTTTTPSEGDNNTQYIKHGDIVARLLSVKEDLNDEVNSDSMSTFDDFNCTEFTDMQRSQQNMEAFKVSFPIHSQEKLKYLLRIFSEALCLDWVILIGIMLFDVASIKDVTEKIGSLKDTSMIRVDALFEQLHELRDWLEIHCRTYIPVLNTVIRDCQCLCASVVDPVLPQEQSKDQVNEEVTGFSQSLSVDVENKVISSPCRMDSPKVEVAKESGCIIS</sequence>
<gene>
    <name evidence="7" type="primary">LOC100206908</name>
</gene>
<organism evidence="6 7">
    <name type="scientific">Hydra vulgaris</name>
    <name type="common">Hydra</name>
    <name type="synonym">Hydra attenuata</name>
    <dbReference type="NCBI Taxonomy" id="6087"/>
    <lineage>
        <taxon>Eukaryota</taxon>
        <taxon>Metazoa</taxon>
        <taxon>Cnidaria</taxon>
        <taxon>Hydrozoa</taxon>
        <taxon>Hydroidolina</taxon>
        <taxon>Anthoathecata</taxon>
        <taxon>Aplanulata</taxon>
        <taxon>Hydridae</taxon>
        <taxon>Hydra</taxon>
    </lineage>
</organism>
<keyword evidence="6" id="KW-1185">Reference proteome</keyword>
<dbReference type="Pfam" id="PF07064">
    <property type="entry name" value="RIC1"/>
    <property type="match status" value="1"/>
</dbReference>
<dbReference type="PANTHER" id="PTHR22746:SF10">
    <property type="entry name" value="GUANINE NUCLEOTIDE EXCHANGE FACTOR SUBUNIT RIC1"/>
    <property type="match status" value="1"/>
</dbReference>
<feature type="compositionally biased region" description="Basic and acidic residues" evidence="4">
    <location>
        <begin position="1013"/>
        <end position="1023"/>
    </location>
</feature>
<proteinExistence type="predicted"/>
<feature type="compositionally biased region" description="Polar residues" evidence="4">
    <location>
        <begin position="996"/>
        <end position="1011"/>
    </location>
</feature>
<dbReference type="SUPFAM" id="SSF50978">
    <property type="entry name" value="WD40 repeat-like"/>
    <property type="match status" value="1"/>
</dbReference>
<dbReference type="Proteomes" id="UP001652625">
    <property type="component" value="Chromosome 07"/>
</dbReference>
<name>A0ABM4C720_HYDVU</name>
<dbReference type="InterPro" id="IPR036322">
    <property type="entry name" value="WD40_repeat_dom_sf"/>
</dbReference>
<evidence type="ECO:0000259" key="5">
    <source>
        <dbReference type="Pfam" id="PF07064"/>
    </source>
</evidence>
<evidence type="ECO:0000313" key="6">
    <source>
        <dbReference type="Proteomes" id="UP001652625"/>
    </source>
</evidence>
<protein>
    <recommendedName>
        <fullName evidence="3">Protein RIC1 homolog</fullName>
    </recommendedName>
</protein>
<evidence type="ECO:0000256" key="1">
    <source>
        <dbReference type="ARBA" id="ARBA00004370"/>
    </source>
</evidence>
<dbReference type="InterPro" id="IPR040096">
    <property type="entry name" value="Ric1"/>
</dbReference>
<comment type="subcellular location">
    <subcellularLocation>
        <location evidence="1">Membrane</location>
    </subcellularLocation>
</comment>
<feature type="region of interest" description="Disordered" evidence="4">
    <location>
        <begin position="996"/>
        <end position="1023"/>
    </location>
</feature>
<feature type="domain" description="RIC1 C-terminal alpha solenoid region" evidence="5">
    <location>
        <begin position="787"/>
        <end position="948"/>
    </location>
</feature>
<keyword evidence="2" id="KW-0472">Membrane</keyword>
<dbReference type="GeneID" id="100206908"/>
<evidence type="ECO:0000256" key="3">
    <source>
        <dbReference type="ARBA" id="ARBA00029879"/>
    </source>
</evidence>
<evidence type="ECO:0000256" key="2">
    <source>
        <dbReference type="ARBA" id="ARBA00023136"/>
    </source>
</evidence>
<dbReference type="Pfam" id="PF25440">
    <property type="entry name" value="Beta-prop_RIC1_2nd"/>
    <property type="match status" value="1"/>
</dbReference>
<dbReference type="RefSeq" id="XP_065657396.1">
    <property type="nucleotide sequence ID" value="XM_065801324.1"/>
</dbReference>
<reference evidence="7" key="1">
    <citation type="submission" date="2025-08" db="UniProtKB">
        <authorList>
            <consortium name="RefSeq"/>
        </authorList>
    </citation>
    <scope>IDENTIFICATION</scope>
</reference>
<evidence type="ECO:0000313" key="7">
    <source>
        <dbReference type="RefSeq" id="XP_065657396.1"/>
    </source>
</evidence>
<accession>A0ABM4C720</accession>
<evidence type="ECO:0000256" key="4">
    <source>
        <dbReference type="SAM" id="MobiDB-lite"/>
    </source>
</evidence>
<dbReference type="InterPro" id="IPR009771">
    <property type="entry name" value="RIC1_C"/>
</dbReference>
<dbReference type="PANTHER" id="PTHR22746">
    <property type="entry name" value="RAB6A-GEF COMPLEX PARTNER PROTEIN 1"/>
    <property type="match status" value="1"/>
</dbReference>